<feature type="chain" id="PRO_5001728611" evidence="1">
    <location>
        <begin position="20"/>
        <end position="292"/>
    </location>
</feature>
<keyword evidence="3" id="KW-1185">Reference proteome</keyword>
<keyword evidence="1" id="KW-0732">Signal</keyword>
<reference evidence="2" key="2">
    <citation type="submission" date="2014-03" db="EMBL/GenBank/DDBJ databases">
        <title>The whipworm genome and dual-species transcriptomics of an intimate host-pathogen interaction.</title>
        <authorList>
            <person name="Foth B.J."/>
            <person name="Tsai I.J."/>
            <person name="Reid A.J."/>
            <person name="Bancroft A.J."/>
            <person name="Nichol S."/>
            <person name="Tracey A."/>
            <person name="Holroyd N."/>
            <person name="Cotton J.A."/>
            <person name="Stanley E.J."/>
            <person name="Zarowiecki M."/>
            <person name="Liu J.Z."/>
            <person name="Huckvale T."/>
            <person name="Cooper P.J."/>
            <person name="Grencis R.K."/>
            <person name="Berriman M."/>
        </authorList>
    </citation>
    <scope>NUCLEOTIDE SEQUENCE [LARGE SCALE GENOMIC DNA]</scope>
</reference>
<protein>
    <submittedName>
        <fullName evidence="2">Uncharacterized protein</fullName>
    </submittedName>
</protein>
<evidence type="ECO:0000256" key="1">
    <source>
        <dbReference type="SAM" id="SignalP"/>
    </source>
</evidence>
<dbReference type="OrthoDB" id="5913469at2759"/>
<proteinExistence type="predicted"/>
<evidence type="ECO:0000313" key="3">
    <source>
        <dbReference type="Proteomes" id="UP000030665"/>
    </source>
</evidence>
<reference evidence="2" key="1">
    <citation type="submission" date="2014-01" db="EMBL/GenBank/DDBJ databases">
        <authorList>
            <person name="Aslett M."/>
        </authorList>
    </citation>
    <scope>NUCLEOTIDE SEQUENCE</scope>
</reference>
<dbReference type="EMBL" id="HG806264">
    <property type="protein sequence ID" value="CDW58102.1"/>
    <property type="molecule type" value="Genomic_DNA"/>
</dbReference>
<evidence type="ECO:0000313" key="2">
    <source>
        <dbReference type="EMBL" id="CDW58102.1"/>
    </source>
</evidence>
<dbReference type="AlphaFoldDB" id="A0A077ZCK6"/>
<organism evidence="2 3">
    <name type="scientific">Trichuris trichiura</name>
    <name type="common">Whipworm</name>
    <name type="synonym">Trichocephalus trichiurus</name>
    <dbReference type="NCBI Taxonomy" id="36087"/>
    <lineage>
        <taxon>Eukaryota</taxon>
        <taxon>Metazoa</taxon>
        <taxon>Ecdysozoa</taxon>
        <taxon>Nematoda</taxon>
        <taxon>Enoplea</taxon>
        <taxon>Dorylaimia</taxon>
        <taxon>Trichinellida</taxon>
        <taxon>Trichuridae</taxon>
        <taxon>Trichuris</taxon>
    </lineage>
</organism>
<sequence>MHLITLIQTFPFLLYPALPDVLSNDKGYDLTSFPAPNSPLCQTRSDIRSAFICDPDSWLSTEAFNSVHLLFTSSKIRMTHCLNHRNRLPCPDGNLSHLSFSNLESTHLVMVNKVTLVNASRCEKVATQSYEEKSLEVEEIAYENLMRFASSLLNTWNSRDSPTCLVDILLMMVKEVVLCDRGNRLTLRNHHRPTLVVTVRGENDRLLLGALKRLADENNRNASLSSVPQRVENALLALEPLLEAFRKRDGQKIRQCRAPHQADQIAIFLHGRSRQLLSLCFSLCFARSLVIL</sequence>
<name>A0A077ZCK6_TRITR</name>
<feature type="signal peptide" evidence="1">
    <location>
        <begin position="1"/>
        <end position="19"/>
    </location>
</feature>
<accession>A0A077ZCK6</accession>
<gene>
    <name evidence="2" type="ORF">TTRE_0000640501</name>
</gene>
<dbReference type="Proteomes" id="UP000030665">
    <property type="component" value="Unassembled WGS sequence"/>
</dbReference>